<dbReference type="InterPro" id="IPR012338">
    <property type="entry name" value="Beta-lactam/transpept-like"/>
</dbReference>
<dbReference type="PANTHER" id="PTHR43319">
    <property type="entry name" value="BETA-LACTAMASE-RELATED"/>
    <property type="match status" value="1"/>
</dbReference>
<feature type="domain" description="Beta-lactamase-related" evidence="1">
    <location>
        <begin position="27"/>
        <end position="369"/>
    </location>
</feature>
<organism evidence="2 3">
    <name type="scientific">Brevundimonas kwangchunensis</name>
    <dbReference type="NCBI Taxonomy" id="322163"/>
    <lineage>
        <taxon>Bacteria</taxon>
        <taxon>Pseudomonadati</taxon>
        <taxon>Pseudomonadota</taxon>
        <taxon>Alphaproteobacteria</taxon>
        <taxon>Caulobacterales</taxon>
        <taxon>Caulobacteraceae</taxon>
        <taxon>Brevundimonas</taxon>
    </lineage>
</organism>
<keyword evidence="3" id="KW-1185">Reference proteome</keyword>
<dbReference type="SUPFAM" id="SSF56601">
    <property type="entry name" value="beta-lactamase/transpeptidase-like"/>
    <property type="match status" value="1"/>
</dbReference>
<protein>
    <submittedName>
        <fullName evidence="2">Serine hydrolase domain-containing protein</fullName>
    </submittedName>
</protein>
<dbReference type="Gene3D" id="3.40.710.10">
    <property type="entry name" value="DD-peptidase/beta-lactamase superfamily"/>
    <property type="match status" value="1"/>
</dbReference>
<comment type="caution">
    <text evidence="2">The sequence shown here is derived from an EMBL/GenBank/DDBJ whole genome shotgun (WGS) entry which is preliminary data.</text>
</comment>
<dbReference type="InterPro" id="IPR001466">
    <property type="entry name" value="Beta-lactam-related"/>
</dbReference>
<name>A0ABN1GL97_9CAUL</name>
<dbReference type="InterPro" id="IPR052907">
    <property type="entry name" value="Beta-lactamase/esterase"/>
</dbReference>
<dbReference type="Pfam" id="PF00144">
    <property type="entry name" value="Beta-lactamase"/>
    <property type="match status" value="1"/>
</dbReference>
<gene>
    <name evidence="2" type="ORF">GCM10009422_06040</name>
</gene>
<sequence>MTASPEIMGVCPPEFAAVKDAFAANFVDAPEGLNEQGARFSVCVGGETVVDLWGGWADAARTVPYDQRTLTPVFSTGKAVMALLIATCVERGLLDYEATVASYWPVFGQAGKDGITVGQMMSHQAGLPGFDTPEDPAIWFDREAALARLCAQAPMWAPGTASGYSPIVIGYLAGELFRLVDGRTMGTALREDFPGLDLWIGLPEAEHERVAQMRKPSKATDLGGVDPIKTAAFLDKGSSPGGRGSAEWRMIEIPSANMHATAADLARIMGLLANGGTFEGRSVLSAETLAQATRERIRGRDKVLPFDMGWAAGFTRNDLLKIFGPDTNAVGHCGWGGSTAFADASNGVSAAYVMTRQSPHLIGDPRAQRLIGALYSAL</sequence>
<keyword evidence="2" id="KW-0378">Hydrolase</keyword>
<dbReference type="GO" id="GO:0016787">
    <property type="term" value="F:hydrolase activity"/>
    <property type="evidence" value="ECO:0007669"/>
    <property type="project" value="UniProtKB-KW"/>
</dbReference>
<evidence type="ECO:0000313" key="3">
    <source>
        <dbReference type="Proteomes" id="UP001501352"/>
    </source>
</evidence>
<dbReference type="Proteomes" id="UP001501352">
    <property type="component" value="Unassembled WGS sequence"/>
</dbReference>
<evidence type="ECO:0000259" key="1">
    <source>
        <dbReference type="Pfam" id="PF00144"/>
    </source>
</evidence>
<dbReference type="RefSeq" id="WP_343790167.1">
    <property type="nucleotide sequence ID" value="NZ_BAAAGA010000001.1"/>
</dbReference>
<proteinExistence type="predicted"/>
<dbReference type="PANTHER" id="PTHR43319:SF3">
    <property type="entry name" value="BETA-LACTAMASE-RELATED DOMAIN-CONTAINING PROTEIN"/>
    <property type="match status" value="1"/>
</dbReference>
<dbReference type="EMBL" id="BAAAGA010000001">
    <property type="protein sequence ID" value="GAA0613864.1"/>
    <property type="molecule type" value="Genomic_DNA"/>
</dbReference>
<accession>A0ABN1GL97</accession>
<evidence type="ECO:0000313" key="2">
    <source>
        <dbReference type="EMBL" id="GAA0613864.1"/>
    </source>
</evidence>
<reference evidence="2 3" key="1">
    <citation type="journal article" date="2019" name="Int. J. Syst. Evol. Microbiol.">
        <title>The Global Catalogue of Microorganisms (GCM) 10K type strain sequencing project: providing services to taxonomists for standard genome sequencing and annotation.</title>
        <authorList>
            <consortium name="The Broad Institute Genomics Platform"/>
            <consortium name="The Broad Institute Genome Sequencing Center for Infectious Disease"/>
            <person name="Wu L."/>
            <person name="Ma J."/>
        </authorList>
    </citation>
    <scope>NUCLEOTIDE SEQUENCE [LARGE SCALE GENOMIC DNA]</scope>
    <source>
        <strain evidence="2 3">JCM 12928</strain>
    </source>
</reference>